<evidence type="ECO:0000313" key="3">
    <source>
        <dbReference type="Proteomes" id="UP000232688"/>
    </source>
</evidence>
<dbReference type="VEuPathDB" id="FungiDB:RhiirA1_486240"/>
<feature type="transmembrane region" description="Helical" evidence="1">
    <location>
        <begin position="47"/>
        <end position="67"/>
    </location>
</feature>
<accession>A0A2N0QHE9</accession>
<reference evidence="2 3" key="2">
    <citation type="submission" date="2017-10" db="EMBL/GenBank/DDBJ databases">
        <title>Genome analyses suggest a sexual origin of heterokaryosis in a supposedly ancient asexual fungus.</title>
        <authorList>
            <person name="Corradi N."/>
            <person name="Sedzielewska K."/>
            <person name="Noel J."/>
            <person name="Charron P."/>
            <person name="Farinelli L."/>
            <person name="Marton T."/>
            <person name="Kruger M."/>
            <person name="Pelin A."/>
            <person name="Brachmann A."/>
            <person name="Corradi N."/>
        </authorList>
    </citation>
    <scope>NUCLEOTIDE SEQUENCE [LARGE SCALE GENOMIC DNA]</scope>
    <source>
        <strain evidence="2 3">A1</strain>
    </source>
</reference>
<keyword evidence="1" id="KW-0472">Membrane</keyword>
<protein>
    <submittedName>
        <fullName evidence="2">Uncharacterized protein</fullName>
    </submittedName>
</protein>
<reference evidence="2 3" key="1">
    <citation type="submission" date="2017-10" db="EMBL/GenBank/DDBJ databases">
        <title>Extensive intraspecific genome diversity in a model arbuscular mycorrhizal fungus.</title>
        <authorList>
            <person name="Chen E.C.H."/>
            <person name="Morin E."/>
            <person name="Baudet D."/>
            <person name="Noel J."/>
            <person name="Ndikumana S."/>
            <person name="Charron P."/>
            <person name="St-Onge C."/>
            <person name="Giorgi J."/>
            <person name="Grigoriev I.V."/>
            <person name="Roux C."/>
            <person name="Martin F.M."/>
            <person name="Corradi N."/>
        </authorList>
    </citation>
    <scope>NUCLEOTIDE SEQUENCE [LARGE SCALE GENOMIC DNA]</scope>
    <source>
        <strain evidence="2 3">A1</strain>
    </source>
</reference>
<dbReference type="EMBL" id="LLXH01009895">
    <property type="protein sequence ID" value="PKC50486.1"/>
    <property type="molecule type" value="Genomic_DNA"/>
</dbReference>
<evidence type="ECO:0000256" key="1">
    <source>
        <dbReference type="SAM" id="Phobius"/>
    </source>
</evidence>
<evidence type="ECO:0000313" key="2">
    <source>
        <dbReference type="EMBL" id="PKC50486.1"/>
    </source>
</evidence>
<dbReference type="AlphaFoldDB" id="A0A2N0QHE9"/>
<feature type="transmembrane region" description="Helical" evidence="1">
    <location>
        <begin position="20"/>
        <end position="41"/>
    </location>
</feature>
<dbReference type="Proteomes" id="UP000232688">
    <property type="component" value="Unassembled WGS sequence"/>
</dbReference>
<proteinExistence type="predicted"/>
<comment type="caution">
    <text evidence="2">The sequence shown here is derived from an EMBL/GenBank/DDBJ whole genome shotgun (WGS) entry which is preliminary data.</text>
</comment>
<name>A0A2N0QHE9_9GLOM</name>
<organism evidence="2 3">
    <name type="scientific">Rhizophagus irregularis</name>
    <dbReference type="NCBI Taxonomy" id="588596"/>
    <lineage>
        <taxon>Eukaryota</taxon>
        <taxon>Fungi</taxon>
        <taxon>Fungi incertae sedis</taxon>
        <taxon>Mucoromycota</taxon>
        <taxon>Glomeromycotina</taxon>
        <taxon>Glomeromycetes</taxon>
        <taxon>Glomerales</taxon>
        <taxon>Glomeraceae</taxon>
        <taxon>Rhizophagus</taxon>
    </lineage>
</organism>
<sequence>MIIIILGISQVNYKKPHIKLLLWGFILPFLPFLFLFVLPVLIFQEFIISSTASALFLLLIPIGFIFAQLSERLFDGLVY</sequence>
<gene>
    <name evidence="2" type="ORF">RhiirA1_486240</name>
</gene>
<keyword evidence="1" id="KW-0812">Transmembrane</keyword>
<keyword evidence="1" id="KW-1133">Transmembrane helix</keyword>